<comment type="caution">
    <text evidence="1">The sequence shown here is derived from an EMBL/GenBank/DDBJ whole genome shotgun (WGS) entry which is preliminary data.</text>
</comment>
<gene>
    <name evidence="1" type="ORF">Vadar_010517</name>
</gene>
<sequence>MHHFQNRLNPENEDGQFSGDHGGDDDDHHQGGLSSGGGDTVARRPRGRPPGSKNKPKPPVIITRESANTLRAHILEIGNGCDVYDSVATYARRRQRGICVLSGGGTVTNVRLRQPAAAGAVVTLHGRFEILSLTGSFLPPPAPPGATSLTIFLAGGQGQVVGGNVVGELIAAGPVIVIAASFTNVAYERLPLDEEEEEPAPPQLQMQPQGTGGGGVNNHSNNLFPDPSAGLPFFNLPLNMPNNGQLPVDGWAANSGAGRPSF</sequence>
<accession>A0ACB7WZW9</accession>
<protein>
    <submittedName>
        <fullName evidence="1">Uncharacterized protein</fullName>
    </submittedName>
</protein>
<evidence type="ECO:0000313" key="1">
    <source>
        <dbReference type="EMBL" id="KAH7833860.1"/>
    </source>
</evidence>
<keyword evidence="2" id="KW-1185">Reference proteome</keyword>
<dbReference type="Proteomes" id="UP000828048">
    <property type="component" value="Chromosome 2"/>
</dbReference>
<name>A0ACB7WZW9_9ERIC</name>
<proteinExistence type="predicted"/>
<dbReference type="EMBL" id="CM037152">
    <property type="protein sequence ID" value="KAH7833860.1"/>
    <property type="molecule type" value="Genomic_DNA"/>
</dbReference>
<evidence type="ECO:0000313" key="2">
    <source>
        <dbReference type="Proteomes" id="UP000828048"/>
    </source>
</evidence>
<reference evidence="1 2" key="1">
    <citation type="journal article" date="2021" name="Hortic Res">
        <title>High-quality reference genome and annotation aids understanding of berry development for evergreen blueberry (Vaccinium darrowii).</title>
        <authorList>
            <person name="Yu J."/>
            <person name="Hulse-Kemp A.M."/>
            <person name="Babiker E."/>
            <person name="Staton M."/>
        </authorList>
    </citation>
    <scope>NUCLEOTIDE SEQUENCE [LARGE SCALE GENOMIC DNA]</scope>
    <source>
        <strain evidence="2">cv. NJ 8807/NJ 8810</strain>
        <tissue evidence="1">Young leaf</tissue>
    </source>
</reference>
<organism evidence="1 2">
    <name type="scientific">Vaccinium darrowii</name>
    <dbReference type="NCBI Taxonomy" id="229202"/>
    <lineage>
        <taxon>Eukaryota</taxon>
        <taxon>Viridiplantae</taxon>
        <taxon>Streptophyta</taxon>
        <taxon>Embryophyta</taxon>
        <taxon>Tracheophyta</taxon>
        <taxon>Spermatophyta</taxon>
        <taxon>Magnoliopsida</taxon>
        <taxon>eudicotyledons</taxon>
        <taxon>Gunneridae</taxon>
        <taxon>Pentapetalae</taxon>
        <taxon>asterids</taxon>
        <taxon>Ericales</taxon>
        <taxon>Ericaceae</taxon>
        <taxon>Vaccinioideae</taxon>
        <taxon>Vaccinieae</taxon>
        <taxon>Vaccinium</taxon>
    </lineage>
</organism>